<accession>A0A2P6QEK9</accession>
<sequence length="53" mass="5618">MPILAFNIIYGVLVAFGTGITVGLILSCCYVVGVVQRENMIAKNVALGNRPAH</sequence>
<evidence type="ECO:0000256" key="1">
    <source>
        <dbReference type="SAM" id="Phobius"/>
    </source>
</evidence>
<evidence type="ECO:0000313" key="2">
    <source>
        <dbReference type="EMBL" id="PRQ32601.1"/>
    </source>
</evidence>
<dbReference type="EMBL" id="PDCK01000043">
    <property type="protein sequence ID" value="PRQ32601.1"/>
    <property type="molecule type" value="Genomic_DNA"/>
</dbReference>
<dbReference type="AlphaFoldDB" id="A0A2P6QEK9"/>
<keyword evidence="1" id="KW-0812">Transmembrane</keyword>
<keyword evidence="1" id="KW-1133">Transmembrane helix</keyword>
<keyword evidence="1" id="KW-0472">Membrane</keyword>
<dbReference type="Proteomes" id="UP000238479">
    <property type="component" value="Chromosome 5"/>
</dbReference>
<feature type="transmembrane region" description="Helical" evidence="1">
    <location>
        <begin position="6"/>
        <end position="33"/>
    </location>
</feature>
<organism evidence="2 3">
    <name type="scientific">Rosa chinensis</name>
    <name type="common">China rose</name>
    <dbReference type="NCBI Taxonomy" id="74649"/>
    <lineage>
        <taxon>Eukaryota</taxon>
        <taxon>Viridiplantae</taxon>
        <taxon>Streptophyta</taxon>
        <taxon>Embryophyta</taxon>
        <taxon>Tracheophyta</taxon>
        <taxon>Spermatophyta</taxon>
        <taxon>Magnoliopsida</taxon>
        <taxon>eudicotyledons</taxon>
        <taxon>Gunneridae</taxon>
        <taxon>Pentapetalae</taxon>
        <taxon>rosids</taxon>
        <taxon>fabids</taxon>
        <taxon>Rosales</taxon>
        <taxon>Rosaceae</taxon>
        <taxon>Rosoideae</taxon>
        <taxon>Rosoideae incertae sedis</taxon>
        <taxon>Rosa</taxon>
    </lineage>
</organism>
<reference evidence="2 3" key="1">
    <citation type="journal article" date="2018" name="Nat. Genet.">
        <title>The Rosa genome provides new insights in the design of modern roses.</title>
        <authorList>
            <person name="Bendahmane M."/>
        </authorList>
    </citation>
    <scope>NUCLEOTIDE SEQUENCE [LARGE SCALE GENOMIC DNA]</scope>
    <source>
        <strain evidence="3">cv. Old Blush</strain>
    </source>
</reference>
<protein>
    <submittedName>
        <fullName evidence="2">Uncharacterized protein</fullName>
    </submittedName>
</protein>
<name>A0A2P6QEK9_ROSCH</name>
<proteinExistence type="predicted"/>
<evidence type="ECO:0000313" key="3">
    <source>
        <dbReference type="Proteomes" id="UP000238479"/>
    </source>
</evidence>
<dbReference type="Gramene" id="PRQ32601">
    <property type="protein sequence ID" value="PRQ32601"/>
    <property type="gene ID" value="RchiOBHm_Chr5g0048211"/>
</dbReference>
<keyword evidence="3" id="KW-1185">Reference proteome</keyword>
<comment type="caution">
    <text evidence="2">The sequence shown here is derived from an EMBL/GenBank/DDBJ whole genome shotgun (WGS) entry which is preliminary data.</text>
</comment>
<gene>
    <name evidence="2" type="ORF">RchiOBHm_Chr5g0048211</name>
</gene>